<evidence type="ECO:0000313" key="6">
    <source>
        <dbReference type="Proteomes" id="UP001345013"/>
    </source>
</evidence>
<sequence length="411" mass="45400">MSRALVQEPSALLLMSMPNFKVVLLRWMQGKTLKRKITNPLREDGDTNVDNHLIKYEDIIGQESDVRLLKVSKDGLRKLSVSVRHPSSEEFISLSPRRVAPIYATYASTIVSLLDIHVEPPSVENGPETTGGPSFQILEAGTGHGSLTLQLSRAIAAANPPAGRDIKPIPSKRRTFKAGKESDGDIDEPETDALIAWRKQRRAVVHTVDIDPLNREHADKLIRSYRSAIYWPHINFYAGNVKDWISERTESSEQKPFLDIVLLDMPGVQEYISSVVGAIKDGGQLLVFVPQITQIATCVQEIVTKDLGLKLEQVVELGDGISNGRLWDVHMATVRNTRTSDHVRNGLNAQQKPENEDSSTDGEYREAAAPSVGTIPPMVCRPMVGELTRGGGFIGLWKRIPNSAPEQLGNP</sequence>
<protein>
    <recommendedName>
        <fullName evidence="2">tRNA (adenine(58)-N(1))-methyltransferase catalytic subunit TRM61</fullName>
        <ecNumber evidence="1">2.1.1.220</ecNumber>
    </recommendedName>
    <alternativeName>
        <fullName evidence="3">tRNA(m1A58)-methyltransferase subunit TRM61</fullName>
    </alternativeName>
</protein>
<evidence type="ECO:0000313" key="5">
    <source>
        <dbReference type="EMBL" id="KAK5092800.1"/>
    </source>
</evidence>
<dbReference type="InterPro" id="IPR029063">
    <property type="entry name" value="SAM-dependent_MTases_sf"/>
</dbReference>
<organism evidence="5 6">
    <name type="scientific">Lithohypha guttulata</name>
    <dbReference type="NCBI Taxonomy" id="1690604"/>
    <lineage>
        <taxon>Eukaryota</taxon>
        <taxon>Fungi</taxon>
        <taxon>Dikarya</taxon>
        <taxon>Ascomycota</taxon>
        <taxon>Pezizomycotina</taxon>
        <taxon>Eurotiomycetes</taxon>
        <taxon>Chaetothyriomycetidae</taxon>
        <taxon>Chaetothyriales</taxon>
        <taxon>Trichomeriaceae</taxon>
        <taxon>Lithohypha</taxon>
    </lineage>
</organism>
<dbReference type="PANTHER" id="PTHR12133">
    <property type="entry name" value="TRNA (ADENINE(58)-N(1))-METHYLTRANSFERASE"/>
    <property type="match status" value="1"/>
</dbReference>
<comment type="caution">
    <text evidence="5">The sequence shown here is derived from an EMBL/GenBank/DDBJ whole genome shotgun (WGS) entry which is preliminary data.</text>
</comment>
<evidence type="ECO:0000256" key="2">
    <source>
        <dbReference type="ARBA" id="ARBA00015963"/>
    </source>
</evidence>
<feature type="region of interest" description="Disordered" evidence="4">
    <location>
        <begin position="338"/>
        <end position="370"/>
    </location>
</feature>
<keyword evidence="6" id="KW-1185">Reference proteome</keyword>
<dbReference type="EC" id="2.1.1.220" evidence="1"/>
<proteinExistence type="predicted"/>
<accession>A0ABR0KCK0</accession>
<dbReference type="SUPFAM" id="SSF53335">
    <property type="entry name" value="S-adenosyl-L-methionine-dependent methyltransferases"/>
    <property type="match status" value="1"/>
</dbReference>
<dbReference type="Proteomes" id="UP001345013">
    <property type="component" value="Unassembled WGS sequence"/>
</dbReference>
<dbReference type="InterPro" id="IPR014816">
    <property type="entry name" value="tRNA_MeTrfase_Gcd14"/>
</dbReference>
<dbReference type="PROSITE" id="PS51620">
    <property type="entry name" value="SAM_TRM61"/>
    <property type="match status" value="1"/>
</dbReference>
<evidence type="ECO:0000256" key="4">
    <source>
        <dbReference type="SAM" id="MobiDB-lite"/>
    </source>
</evidence>
<gene>
    <name evidence="5" type="ORF">LTR24_004841</name>
</gene>
<dbReference type="EMBL" id="JAVRRG010000052">
    <property type="protein sequence ID" value="KAK5092800.1"/>
    <property type="molecule type" value="Genomic_DNA"/>
</dbReference>
<reference evidence="5 6" key="1">
    <citation type="submission" date="2023-08" db="EMBL/GenBank/DDBJ databases">
        <title>Black Yeasts Isolated from many extreme environments.</title>
        <authorList>
            <person name="Coleine C."/>
            <person name="Stajich J.E."/>
            <person name="Selbmann L."/>
        </authorList>
    </citation>
    <scope>NUCLEOTIDE SEQUENCE [LARGE SCALE GENOMIC DNA]</scope>
    <source>
        <strain evidence="5 6">CCFEE 5885</strain>
    </source>
</reference>
<dbReference type="PANTHER" id="PTHR12133:SF1">
    <property type="entry name" value="TRNA (ADENINE(58)-N(1))-METHYLTRANSFERASE, MITOCHONDRIAL"/>
    <property type="match status" value="1"/>
</dbReference>
<evidence type="ECO:0000256" key="3">
    <source>
        <dbReference type="ARBA" id="ARBA00033309"/>
    </source>
</evidence>
<dbReference type="Gene3D" id="3.40.50.150">
    <property type="entry name" value="Vaccinia Virus protein VP39"/>
    <property type="match status" value="1"/>
</dbReference>
<name>A0ABR0KCK0_9EURO</name>
<evidence type="ECO:0000256" key="1">
    <source>
        <dbReference type="ARBA" id="ARBA00012796"/>
    </source>
</evidence>